<keyword evidence="2" id="KW-1185">Reference proteome</keyword>
<name>A0A5C3P6M8_9APHY</name>
<proteinExistence type="predicted"/>
<protein>
    <recommendedName>
        <fullName evidence="3">F-box domain-containing protein</fullName>
    </recommendedName>
</protein>
<dbReference type="InParanoid" id="A0A5C3P6M8"/>
<dbReference type="EMBL" id="ML211271">
    <property type="protein sequence ID" value="TFK85141.1"/>
    <property type="molecule type" value="Genomic_DNA"/>
</dbReference>
<gene>
    <name evidence="1" type="ORF">K466DRAFT_654395</name>
</gene>
<dbReference type="Proteomes" id="UP000308197">
    <property type="component" value="Unassembled WGS sequence"/>
</dbReference>
<evidence type="ECO:0000313" key="2">
    <source>
        <dbReference type="Proteomes" id="UP000308197"/>
    </source>
</evidence>
<sequence length="440" mass="48501">MAPLTSLAQEVVDYIIDCLHGDVKSLRNCALVSTSWTPRAQRNIFAEVTLPLRHDGVPTGRFTQLQDIVQQSPKIALMPRRVCLLGDELAAFPPSPEGSPAAAAVQLFPNIREVAVVKFTCQSLPDIAESILAAIPAVAALSIDEVCILEIPLPGGRVWLPPQSPVVVQIAPSGPVHHRPPTLRKLTIRNLQALQGVAQCESFALAENLAQRGQLSSLVSLELLSRPGVTQTWLPFLPSIGRNLQRCAMTINDVVPHRSVSFYRALTEEQLHESITRFYNALLACPHLHSLGIKYDGLPTYAKALEEAYEDPTLIPRTSESPYFFQELTALLSRADVPFPKLETLTFDVLSTVEGLSLFEDAWTALRDALCTPGRYPCFWHLHVELEEMGTGYGPWSYLEHVQGRNADARAALLRAQLGMFEGSGITISVATRDSKAWMW</sequence>
<reference evidence="1 2" key="1">
    <citation type="journal article" date="2019" name="Nat. Ecol. Evol.">
        <title>Megaphylogeny resolves global patterns of mushroom evolution.</title>
        <authorList>
            <person name="Varga T."/>
            <person name="Krizsan K."/>
            <person name="Foldi C."/>
            <person name="Dima B."/>
            <person name="Sanchez-Garcia M."/>
            <person name="Sanchez-Ramirez S."/>
            <person name="Szollosi G.J."/>
            <person name="Szarkandi J.G."/>
            <person name="Papp V."/>
            <person name="Albert L."/>
            <person name="Andreopoulos W."/>
            <person name="Angelini C."/>
            <person name="Antonin V."/>
            <person name="Barry K.W."/>
            <person name="Bougher N.L."/>
            <person name="Buchanan P."/>
            <person name="Buyck B."/>
            <person name="Bense V."/>
            <person name="Catcheside P."/>
            <person name="Chovatia M."/>
            <person name="Cooper J."/>
            <person name="Damon W."/>
            <person name="Desjardin D."/>
            <person name="Finy P."/>
            <person name="Geml J."/>
            <person name="Haridas S."/>
            <person name="Hughes K."/>
            <person name="Justo A."/>
            <person name="Karasinski D."/>
            <person name="Kautmanova I."/>
            <person name="Kiss B."/>
            <person name="Kocsube S."/>
            <person name="Kotiranta H."/>
            <person name="LaButti K.M."/>
            <person name="Lechner B.E."/>
            <person name="Liimatainen K."/>
            <person name="Lipzen A."/>
            <person name="Lukacs Z."/>
            <person name="Mihaltcheva S."/>
            <person name="Morgado L.N."/>
            <person name="Niskanen T."/>
            <person name="Noordeloos M.E."/>
            <person name="Ohm R.A."/>
            <person name="Ortiz-Santana B."/>
            <person name="Ovrebo C."/>
            <person name="Racz N."/>
            <person name="Riley R."/>
            <person name="Savchenko A."/>
            <person name="Shiryaev A."/>
            <person name="Soop K."/>
            <person name="Spirin V."/>
            <person name="Szebenyi C."/>
            <person name="Tomsovsky M."/>
            <person name="Tulloss R.E."/>
            <person name="Uehling J."/>
            <person name="Grigoriev I.V."/>
            <person name="Vagvolgyi C."/>
            <person name="Papp T."/>
            <person name="Martin F.M."/>
            <person name="Miettinen O."/>
            <person name="Hibbett D.S."/>
            <person name="Nagy L.G."/>
        </authorList>
    </citation>
    <scope>NUCLEOTIDE SEQUENCE [LARGE SCALE GENOMIC DNA]</scope>
    <source>
        <strain evidence="1 2">HHB13444</strain>
    </source>
</reference>
<accession>A0A5C3P6M8</accession>
<evidence type="ECO:0008006" key="3">
    <source>
        <dbReference type="Google" id="ProtNLM"/>
    </source>
</evidence>
<evidence type="ECO:0000313" key="1">
    <source>
        <dbReference type="EMBL" id="TFK85141.1"/>
    </source>
</evidence>
<dbReference type="AlphaFoldDB" id="A0A5C3P6M8"/>
<organism evidence="1 2">
    <name type="scientific">Polyporus arcularius HHB13444</name>
    <dbReference type="NCBI Taxonomy" id="1314778"/>
    <lineage>
        <taxon>Eukaryota</taxon>
        <taxon>Fungi</taxon>
        <taxon>Dikarya</taxon>
        <taxon>Basidiomycota</taxon>
        <taxon>Agaricomycotina</taxon>
        <taxon>Agaricomycetes</taxon>
        <taxon>Polyporales</taxon>
        <taxon>Polyporaceae</taxon>
        <taxon>Polyporus</taxon>
    </lineage>
</organism>